<evidence type="ECO:0000256" key="4">
    <source>
        <dbReference type="ARBA" id="ARBA00022692"/>
    </source>
</evidence>
<proteinExistence type="inferred from homology"/>
<evidence type="ECO:0000313" key="10">
    <source>
        <dbReference type="Proteomes" id="UP000005627"/>
    </source>
</evidence>
<feature type="transmembrane region" description="Helical" evidence="8">
    <location>
        <begin position="307"/>
        <end position="325"/>
    </location>
</feature>
<feature type="transmembrane region" description="Helical" evidence="8">
    <location>
        <begin position="132"/>
        <end position="149"/>
    </location>
</feature>
<organism evidence="9 10">
    <name type="scientific">Torulaspora delbrueckii</name>
    <name type="common">Yeast</name>
    <name type="synonym">Candida colliculosa</name>
    <dbReference type="NCBI Taxonomy" id="4950"/>
    <lineage>
        <taxon>Eukaryota</taxon>
        <taxon>Fungi</taxon>
        <taxon>Dikarya</taxon>
        <taxon>Ascomycota</taxon>
        <taxon>Saccharomycotina</taxon>
        <taxon>Saccharomycetes</taxon>
        <taxon>Saccharomycetales</taxon>
        <taxon>Saccharomycetaceae</taxon>
        <taxon>Torulaspora</taxon>
    </lineage>
</organism>
<feature type="transmembrane region" description="Helical" evidence="8">
    <location>
        <begin position="276"/>
        <end position="295"/>
    </location>
</feature>
<feature type="transmembrane region" description="Helical" evidence="8">
    <location>
        <begin position="345"/>
        <end position="361"/>
    </location>
</feature>
<dbReference type="PANTHER" id="PTHR23501">
    <property type="entry name" value="MAJOR FACILITATOR SUPERFAMILY"/>
    <property type="match status" value="1"/>
</dbReference>
<accession>G8ZM09</accession>
<feature type="transmembrane region" description="Helical" evidence="8">
    <location>
        <begin position="436"/>
        <end position="455"/>
    </location>
</feature>
<feature type="transmembrane region" description="Helical" evidence="8">
    <location>
        <begin position="381"/>
        <end position="401"/>
    </location>
</feature>
<dbReference type="eggNOG" id="KOG0254">
    <property type="taxonomic scope" value="Eukaryota"/>
</dbReference>
<keyword evidence="3" id="KW-0813">Transport</keyword>
<dbReference type="GeneID" id="11503040"/>
<evidence type="ECO:0000256" key="5">
    <source>
        <dbReference type="ARBA" id="ARBA00022989"/>
    </source>
</evidence>
<feature type="transmembrane region" description="Helical" evidence="8">
    <location>
        <begin position="220"/>
        <end position="243"/>
    </location>
</feature>
<feature type="transmembrane region" description="Helical" evidence="8">
    <location>
        <begin position="407"/>
        <end position="427"/>
    </location>
</feature>
<comment type="subcellular location">
    <subcellularLocation>
        <location evidence="1">Membrane</location>
        <topology evidence="1">Multi-pass membrane protein</topology>
    </subcellularLocation>
</comment>
<evidence type="ECO:0000256" key="6">
    <source>
        <dbReference type="ARBA" id="ARBA00023136"/>
    </source>
</evidence>
<keyword evidence="6 8" id="KW-0472">Membrane</keyword>
<dbReference type="InParanoid" id="G8ZM09"/>
<gene>
    <name evidence="9" type="primary">TDEL0A03210</name>
    <name evidence="9" type="ORF">TDEL_0A03210</name>
</gene>
<evidence type="ECO:0000313" key="9">
    <source>
        <dbReference type="EMBL" id="CCE89653.1"/>
    </source>
</evidence>
<evidence type="ECO:0000256" key="7">
    <source>
        <dbReference type="SAM" id="MobiDB-lite"/>
    </source>
</evidence>
<feature type="transmembrane region" description="Helical" evidence="8">
    <location>
        <begin position="64"/>
        <end position="85"/>
    </location>
</feature>
<dbReference type="EMBL" id="HE616742">
    <property type="protein sequence ID" value="CCE89653.1"/>
    <property type="molecule type" value="Genomic_DNA"/>
</dbReference>
<dbReference type="HOGENOM" id="CLU_012970_1_0_1"/>
<dbReference type="KEGG" id="tdl:TDEL_0A03210"/>
<dbReference type="OrthoDB" id="4078873at2759"/>
<evidence type="ECO:0000256" key="8">
    <source>
        <dbReference type="SAM" id="Phobius"/>
    </source>
</evidence>
<keyword evidence="4 8" id="KW-0812">Transmembrane</keyword>
<feature type="compositionally biased region" description="Polar residues" evidence="7">
    <location>
        <begin position="15"/>
        <end position="26"/>
    </location>
</feature>
<name>G8ZM09_TORDE</name>
<dbReference type="FunFam" id="1.20.1250.20:FF:000284">
    <property type="entry name" value="Siderophore iron transporter mirB"/>
    <property type="match status" value="1"/>
</dbReference>
<evidence type="ECO:0000256" key="1">
    <source>
        <dbReference type="ARBA" id="ARBA00004141"/>
    </source>
</evidence>
<dbReference type="RefSeq" id="XP_003678864.1">
    <property type="nucleotide sequence ID" value="XM_003678816.1"/>
</dbReference>
<comment type="similarity">
    <text evidence="2">Belongs to the major facilitator superfamily.</text>
</comment>
<dbReference type="InterPro" id="IPR036259">
    <property type="entry name" value="MFS_trans_sf"/>
</dbReference>
<keyword evidence="10" id="KW-1185">Reference proteome</keyword>
<evidence type="ECO:0008006" key="11">
    <source>
        <dbReference type="Google" id="ProtNLM"/>
    </source>
</evidence>
<feature type="transmembrane region" description="Helical" evidence="8">
    <location>
        <begin position="161"/>
        <end position="178"/>
    </location>
</feature>
<keyword evidence="5 8" id="KW-1133">Transmembrane helix</keyword>
<feature type="region of interest" description="Disordered" evidence="7">
    <location>
        <begin position="1"/>
        <end position="30"/>
    </location>
</feature>
<reference evidence="9 10" key="1">
    <citation type="journal article" date="2011" name="Proc. Natl. Acad. Sci. U.S.A.">
        <title>Evolutionary erosion of yeast sex chromosomes by mating-type switching accidents.</title>
        <authorList>
            <person name="Gordon J.L."/>
            <person name="Armisen D."/>
            <person name="Proux-Wera E."/>
            <person name="Oheigeartaigh S.S."/>
            <person name="Byrne K.P."/>
            <person name="Wolfe K.H."/>
        </authorList>
    </citation>
    <scope>NUCLEOTIDE SEQUENCE [LARGE SCALE GENOMIC DNA]</scope>
    <source>
        <strain evidence="10">ATCC 10662 / CBS 1146 / NBRC 0425 / NCYC 2629 / NRRL Y-866</strain>
    </source>
</reference>
<sequence length="584" mass="65262">MPAPWKSVVGVKSSKPAQVSEKTVSSEAEDNVLPSSDDEVINEELQKGVQKAQAMTQLWKKRDLIAIFIIIWVIQFVLAFSSGIIGTLTPYVTSSFEQHSLTAFDWCYFNSYCWSDQIALCQSIDIWGRAQGFAFMVLSITIGTIMMAGCNNVKTYCAAQVFYWVGYNGIDFTITIFIADTTKLKNRAFILAYTSSCYIATVWAYGPAAESILNTIGFRWGFGIWAIIIPVVCSPLFGLLYYYQQKAVKVGLIPKREKSGRTFWQSVVFYGKEFDVIGIFILALGLALFLLGFNLYSYQKNEWRSPLIICFLIIGGLLIISFGIWEYFAPVSFIPWELLTNRTVIFTYSMAAAMYCSFYIWDSYFFRHHCRFNLSTARATYITNIYSIGSCFCALVVGVIIRCYGRLKSIALFWGVPITMLGCGLMIKYRSPDSNLGLIVMCQLFIAFGGGALVICEQMTVMAVSAQQHIPAVLAMEAMVIAIGEAVGQTIAGAMWTGIFPKKLAEYLPADVQDQLLSIYGSLTVQISYPRGTAAREAIDRSYGDTQRLMCIAATCIYATCIFSTLLWKEVNVKEIKQVKGLTL</sequence>
<protein>
    <recommendedName>
        <fullName evidence="11">Major facilitator superfamily (MFS) profile domain-containing protein</fullName>
    </recommendedName>
</protein>
<feature type="transmembrane region" description="Helical" evidence="8">
    <location>
        <begin position="190"/>
        <end position="208"/>
    </location>
</feature>
<dbReference type="PANTHER" id="PTHR23501:SF3">
    <property type="entry name" value="MAJOR FACILITATOR SUPERFAMILY (MFS) PROFILE DOMAIN-CONTAINING PROTEIN"/>
    <property type="match status" value="1"/>
</dbReference>
<dbReference type="GO" id="GO:0005886">
    <property type="term" value="C:plasma membrane"/>
    <property type="evidence" value="ECO:0007669"/>
    <property type="project" value="TreeGrafter"/>
</dbReference>
<dbReference type="SUPFAM" id="SSF103473">
    <property type="entry name" value="MFS general substrate transporter"/>
    <property type="match status" value="2"/>
</dbReference>
<evidence type="ECO:0000256" key="2">
    <source>
        <dbReference type="ARBA" id="ARBA00008335"/>
    </source>
</evidence>
<evidence type="ECO:0000256" key="3">
    <source>
        <dbReference type="ARBA" id="ARBA00022448"/>
    </source>
</evidence>
<dbReference type="AlphaFoldDB" id="G8ZM09"/>
<dbReference type="GO" id="GO:0022857">
    <property type="term" value="F:transmembrane transporter activity"/>
    <property type="evidence" value="ECO:0007669"/>
    <property type="project" value="TreeGrafter"/>
</dbReference>
<dbReference type="Gene3D" id="1.20.1250.20">
    <property type="entry name" value="MFS general substrate transporter like domains"/>
    <property type="match status" value="2"/>
</dbReference>
<dbReference type="Proteomes" id="UP000005627">
    <property type="component" value="Chromosome 1"/>
</dbReference>